<keyword evidence="1" id="KW-0472">Membrane</keyword>
<evidence type="ECO:0000256" key="1">
    <source>
        <dbReference type="SAM" id="Phobius"/>
    </source>
</evidence>
<sequence>MEQEQRLWELFSRELSGRLSDQERVELDLLKARFPEAAKRLEMLNTLSFRSKDSQSDERKEELLGRIFSAVENDRSGGEAVTAPERKRGWLVAVPLVAALAAGAWYWAASGPDKAPREWSTVQTRKGAKSKLTLPDGTVVTLNAGSTLSYADDFKNGAREVRLNGEGYFNVAPMAGHPFIVYTRALEVKVLGTAFNIQAYEEEGKTETTLFSGKVEVLLKNEGKRYMLKPRQKLEVLHTLPPRDTIARTQPEKVTAPALQVQLKAAETEGQDSALIAAAWVENKFVFRDEPLNVLARRLERWYNVEVEIRGEELAQARFTGSVENEPLPQILEILAALKPIHYKITANKVTIY</sequence>
<evidence type="ECO:0000259" key="2">
    <source>
        <dbReference type="Pfam" id="PF04773"/>
    </source>
</evidence>
<protein>
    <recommendedName>
        <fullName evidence="6">FecR family protein</fullName>
    </recommendedName>
</protein>
<dbReference type="Proteomes" id="UP000246099">
    <property type="component" value="Chromosome"/>
</dbReference>
<dbReference type="InterPro" id="IPR006860">
    <property type="entry name" value="FecR"/>
</dbReference>
<accession>A0ABM6W953</accession>
<dbReference type="Gene3D" id="3.55.50.30">
    <property type="match status" value="1"/>
</dbReference>
<feature type="domain" description="FecR protein" evidence="2">
    <location>
        <begin position="121"/>
        <end position="216"/>
    </location>
</feature>
<name>A0ABM6W953_9BACT</name>
<evidence type="ECO:0000313" key="4">
    <source>
        <dbReference type="EMBL" id="AWO00443.1"/>
    </source>
</evidence>
<evidence type="ECO:0000313" key="5">
    <source>
        <dbReference type="Proteomes" id="UP000246099"/>
    </source>
</evidence>
<dbReference type="InterPro" id="IPR032508">
    <property type="entry name" value="FecR_C"/>
</dbReference>
<dbReference type="Pfam" id="PF16344">
    <property type="entry name" value="FecR_C"/>
    <property type="match status" value="1"/>
</dbReference>
<evidence type="ECO:0008006" key="6">
    <source>
        <dbReference type="Google" id="ProtNLM"/>
    </source>
</evidence>
<dbReference type="PANTHER" id="PTHR30273">
    <property type="entry name" value="PERIPLASMIC SIGNAL SENSOR AND SIGMA FACTOR ACTIVATOR FECR-RELATED"/>
    <property type="match status" value="1"/>
</dbReference>
<keyword evidence="5" id="KW-1185">Reference proteome</keyword>
<proteinExistence type="predicted"/>
<reference evidence="4 5" key="1">
    <citation type="submission" date="2018-05" db="EMBL/GenBank/DDBJ databases">
        <title>Chitinophaga sp. nov., isolated from rhizosphere soil of Alhagi.</title>
        <authorList>
            <person name="Liu Y."/>
        </authorList>
    </citation>
    <scope>NUCLEOTIDE SEQUENCE [LARGE SCALE GENOMIC DNA]</scope>
    <source>
        <strain evidence="4 5">T22</strain>
    </source>
</reference>
<organism evidence="4 5">
    <name type="scientific">Chitinophaga alhagiae</name>
    <dbReference type="NCBI Taxonomy" id="2203219"/>
    <lineage>
        <taxon>Bacteria</taxon>
        <taxon>Pseudomonadati</taxon>
        <taxon>Bacteroidota</taxon>
        <taxon>Chitinophagia</taxon>
        <taxon>Chitinophagales</taxon>
        <taxon>Chitinophagaceae</taxon>
        <taxon>Chitinophaga</taxon>
    </lineage>
</organism>
<keyword evidence="1" id="KW-1133">Transmembrane helix</keyword>
<evidence type="ECO:0000259" key="3">
    <source>
        <dbReference type="Pfam" id="PF16344"/>
    </source>
</evidence>
<keyword evidence="1" id="KW-0812">Transmembrane</keyword>
<feature type="domain" description="Protein FecR C-terminal" evidence="3">
    <location>
        <begin position="284"/>
        <end position="352"/>
    </location>
</feature>
<dbReference type="Gene3D" id="2.60.120.1440">
    <property type="match status" value="1"/>
</dbReference>
<dbReference type="InterPro" id="IPR012373">
    <property type="entry name" value="Ferrdict_sens_TM"/>
</dbReference>
<dbReference type="Pfam" id="PF04773">
    <property type="entry name" value="FecR"/>
    <property type="match status" value="1"/>
</dbReference>
<gene>
    <name evidence="4" type="ORF">DLD77_01335</name>
</gene>
<dbReference type="PIRSF" id="PIRSF018266">
    <property type="entry name" value="FecR"/>
    <property type="match status" value="1"/>
</dbReference>
<dbReference type="RefSeq" id="WP_119075910.1">
    <property type="nucleotide sequence ID" value="NZ_CP029600.1"/>
</dbReference>
<dbReference type="PANTHER" id="PTHR30273:SF2">
    <property type="entry name" value="PROTEIN FECR"/>
    <property type="match status" value="1"/>
</dbReference>
<feature type="transmembrane region" description="Helical" evidence="1">
    <location>
        <begin position="90"/>
        <end position="108"/>
    </location>
</feature>
<dbReference type="EMBL" id="CP029600">
    <property type="protein sequence ID" value="AWO00443.1"/>
    <property type="molecule type" value="Genomic_DNA"/>
</dbReference>